<dbReference type="Pfam" id="PF00326">
    <property type="entry name" value="Peptidase_S9"/>
    <property type="match status" value="1"/>
</dbReference>
<dbReference type="Pfam" id="PF07676">
    <property type="entry name" value="PD40"/>
    <property type="match status" value="1"/>
</dbReference>
<evidence type="ECO:0000256" key="2">
    <source>
        <dbReference type="ARBA" id="ARBA00022825"/>
    </source>
</evidence>
<sequence length="852" mass="97104">MKRFVSCVAPVLFLSIFVFSLVANAQGINNSELREGYLTPPESIAEEVLAPRHQNVSLSDNDISPNGEYFVNTIEASQMSPLSYYAKPYYNLAGLQIDHLGNRNRRMTTGATVGLELINSRTGAVTSIETPENARITDPTWSPDGSSLAYFAHFEDATHIYVANLGNEDGLQRVTNRPVLATLNSSIEWSDDGRFIFTVTVPENRGIEPVKPSTPNTIQVRKTTTDENRLRTYQSLLKNRNEGDLLEYYVTGQLIRIDLRNEEIRKIGKPAMIQTVDPSPDNDYLIVRSMQKPFSYIVPYYRFGWTEQIWDMDGNMVTELRTSEVDTGIPDHDEVTDQGREDIKWRPDGQGLSLIITPDDENEDEEDGGDTNNDEEADKEKDKEEKLYKIAQWLPPFGEDDLQILYETKDEMESVSYNEDADIYFVREDDDTEHVYAIFAGEADTTFTIYKHEEDDFYNDPGNLVYIPGSGRNIVYTTGDESQVYLRGTQYHENYSEAAPQPFLDRVAIRSGEKERVFQSSSDVYEEVTALLDEEASNLVIERQSSSMHPDFWLYDSASENRTKLTNNVDYNEAVTQARRDRFKVKRADGFEFWVEVTLPSDWDGSPLPGLIWHYPREYDDQEDYNEGIRDYNKNDFPGIYRRSTEILVKRGYAVIDADWPIAAERGSSNEAFVWSIVQNSTAVIDSAANRGYIDRDRLAIGGHSYGAFGTANAMIHTSFFKAGIAGDGNYNRTLTPMGFQREPNDLWRGLDKYLEMSPIFWADRLDGALLMYHGEADQNVGTWPIHSKRMFHALNGIGKTAAMYMYPHEAHGPASEETLLDLWTRWSNWMDHYVKNLGEHVTEAELNAAEE</sequence>
<evidence type="ECO:0000256" key="1">
    <source>
        <dbReference type="ARBA" id="ARBA00022801"/>
    </source>
</evidence>
<dbReference type="EMBL" id="JBHULI010000022">
    <property type="protein sequence ID" value="MFD2531871.1"/>
    <property type="molecule type" value="Genomic_DNA"/>
</dbReference>
<dbReference type="InterPro" id="IPR011042">
    <property type="entry name" value="6-blade_b-propeller_TolB-like"/>
</dbReference>
<feature type="signal peptide" evidence="4">
    <location>
        <begin position="1"/>
        <end position="25"/>
    </location>
</feature>
<dbReference type="InterPro" id="IPR001375">
    <property type="entry name" value="Peptidase_S9_cat"/>
</dbReference>
<evidence type="ECO:0000313" key="6">
    <source>
        <dbReference type="EMBL" id="MFD2531871.1"/>
    </source>
</evidence>
<feature type="region of interest" description="Disordered" evidence="3">
    <location>
        <begin position="325"/>
        <end position="383"/>
    </location>
</feature>
<evidence type="ECO:0000259" key="5">
    <source>
        <dbReference type="Pfam" id="PF00326"/>
    </source>
</evidence>
<accession>A0ABW5JHV9</accession>
<proteinExistence type="predicted"/>
<dbReference type="Gene3D" id="3.40.50.1820">
    <property type="entry name" value="alpha/beta hydrolase"/>
    <property type="match status" value="1"/>
</dbReference>
<gene>
    <name evidence="6" type="ORF">ACFSVN_05395</name>
</gene>
<dbReference type="SUPFAM" id="SSF82171">
    <property type="entry name" value="DPP6 N-terminal domain-like"/>
    <property type="match status" value="1"/>
</dbReference>
<evidence type="ECO:0000256" key="4">
    <source>
        <dbReference type="SAM" id="SignalP"/>
    </source>
</evidence>
<name>A0ABW5JHV9_9BACT</name>
<keyword evidence="2" id="KW-0645">Protease</keyword>
<keyword evidence="2" id="KW-0720">Serine protease</keyword>
<keyword evidence="1" id="KW-0378">Hydrolase</keyword>
<dbReference type="SUPFAM" id="SSF53474">
    <property type="entry name" value="alpha/beta-Hydrolases"/>
    <property type="match status" value="1"/>
</dbReference>
<organism evidence="6 7">
    <name type="scientific">Gracilimonas halophila</name>
    <dbReference type="NCBI Taxonomy" id="1834464"/>
    <lineage>
        <taxon>Bacteria</taxon>
        <taxon>Pseudomonadati</taxon>
        <taxon>Balneolota</taxon>
        <taxon>Balneolia</taxon>
        <taxon>Balneolales</taxon>
        <taxon>Balneolaceae</taxon>
        <taxon>Gracilimonas</taxon>
    </lineage>
</organism>
<comment type="caution">
    <text evidence="6">The sequence shown here is derived from an EMBL/GenBank/DDBJ whole genome shotgun (WGS) entry which is preliminary data.</text>
</comment>
<evidence type="ECO:0000313" key="7">
    <source>
        <dbReference type="Proteomes" id="UP001597460"/>
    </source>
</evidence>
<reference evidence="7" key="1">
    <citation type="journal article" date="2019" name="Int. J. Syst. Evol. Microbiol.">
        <title>The Global Catalogue of Microorganisms (GCM) 10K type strain sequencing project: providing services to taxonomists for standard genome sequencing and annotation.</title>
        <authorList>
            <consortium name="The Broad Institute Genomics Platform"/>
            <consortium name="The Broad Institute Genome Sequencing Center for Infectious Disease"/>
            <person name="Wu L."/>
            <person name="Ma J."/>
        </authorList>
    </citation>
    <scope>NUCLEOTIDE SEQUENCE [LARGE SCALE GENOMIC DNA]</scope>
    <source>
        <strain evidence="7">KCTC 52042</strain>
    </source>
</reference>
<dbReference type="InterPro" id="IPR029058">
    <property type="entry name" value="AB_hydrolase_fold"/>
</dbReference>
<feature type="compositionally biased region" description="Basic and acidic residues" evidence="3">
    <location>
        <begin position="325"/>
        <end position="347"/>
    </location>
</feature>
<evidence type="ECO:0000256" key="3">
    <source>
        <dbReference type="SAM" id="MobiDB-lite"/>
    </source>
</evidence>
<feature type="compositionally biased region" description="Acidic residues" evidence="3">
    <location>
        <begin position="358"/>
        <end position="377"/>
    </location>
</feature>
<dbReference type="Proteomes" id="UP001597460">
    <property type="component" value="Unassembled WGS sequence"/>
</dbReference>
<feature type="chain" id="PRO_5046755052" evidence="4">
    <location>
        <begin position="26"/>
        <end position="852"/>
    </location>
</feature>
<dbReference type="InterPro" id="IPR011659">
    <property type="entry name" value="WD40"/>
</dbReference>
<dbReference type="PANTHER" id="PTHR42776">
    <property type="entry name" value="SERINE PEPTIDASE S9 FAMILY MEMBER"/>
    <property type="match status" value="1"/>
</dbReference>
<dbReference type="PANTHER" id="PTHR42776:SF28">
    <property type="entry name" value="GLUTAMYL ENDOPEPTIDASE, CHLOROPLASTIC-RELATED"/>
    <property type="match status" value="1"/>
</dbReference>
<dbReference type="Gene3D" id="2.120.10.30">
    <property type="entry name" value="TolB, C-terminal domain"/>
    <property type="match status" value="1"/>
</dbReference>
<protein>
    <submittedName>
        <fullName evidence="6">S9 family peptidase</fullName>
    </submittedName>
</protein>
<keyword evidence="7" id="KW-1185">Reference proteome</keyword>
<keyword evidence="4" id="KW-0732">Signal</keyword>
<feature type="domain" description="Peptidase S9 prolyl oligopeptidase catalytic" evidence="5">
    <location>
        <begin position="644"/>
        <end position="836"/>
    </location>
</feature>